<keyword evidence="3" id="KW-1185">Reference proteome</keyword>
<dbReference type="InterPro" id="IPR056911">
    <property type="entry name" value="Phage_Znf_bind_put"/>
</dbReference>
<dbReference type="Proteomes" id="UP000256269">
    <property type="component" value="Unassembled WGS sequence"/>
</dbReference>
<sequence>MTRTQRTEPSLQWWMDQQHALTVPCPDPTCRQPVGEPCVRADGQLLTGPPAHGNRLRDADRAAGVPHPAPPAPARKVVDAMEPERLDHHQRPCSHCRAPILWARTDGDRLMPVDADPVADGNVLLTVERDHLRAGVLGVNQAAGARDRGLSLYRHHKVSCPHADRWCRSPRTTRRSTRR</sequence>
<gene>
    <name evidence="2" type="ORF">BCF44_109165</name>
</gene>
<dbReference type="RefSeq" id="WP_116177066.1">
    <property type="nucleotide sequence ID" value="NZ_CP144375.1"/>
</dbReference>
<reference evidence="2 3" key="1">
    <citation type="submission" date="2018-08" db="EMBL/GenBank/DDBJ databases">
        <title>Genomic Encyclopedia of Archaeal and Bacterial Type Strains, Phase II (KMG-II): from individual species to whole genera.</title>
        <authorList>
            <person name="Goeker M."/>
        </authorList>
    </citation>
    <scope>NUCLEOTIDE SEQUENCE [LARGE SCALE GENOMIC DNA]</scope>
    <source>
        <strain evidence="2 3">DSM 45791</strain>
    </source>
</reference>
<dbReference type="EMBL" id="QUNO01000009">
    <property type="protein sequence ID" value="REH43622.1"/>
    <property type="molecule type" value="Genomic_DNA"/>
</dbReference>
<organism evidence="2 3">
    <name type="scientific">Kutzneria buriramensis</name>
    <dbReference type="NCBI Taxonomy" id="1045776"/>
    <lineage>
        <taxon>Bacteria</taxon>
        <taxon>Bacillati</taxon>
        <taxon>Actinomycetota</taxon>
        <taxon>Actinomycetes</taxon>
        <taxon>Pseudonocardiales</taxon>
        <taxon>Pseudonocardiaceae</taxon>
        <taxon>Kutzneria</taxon>
    </lineage>
</organism>
<protein>
    <recommendedName>
        <fullName evidence="1">DNA-binding phage zinc finger domain-containing protein</fullName>
    </recommendedName>
</protein>
<evidence type="ECO:0000313" key="2">
    <source>
        <dbReference type="EMBL" id="REH43622.1"/>
    </source>
</evidence>
<feature type="domain" description="DNA-binding phage zinc finger" evidence="1">
    <location>
        <begin position="17"/>
        <end position="68"/>
    </location>
</feature>
<accession>A0A3E0HEF5</accession>
<evidence type="ECO:0000313" key="3">
    <source>
        <dbReference type="Proteomes" id="UP000256269"/>
    </source>
</evidence>
<proteinExistence type="predicted"/>
<dbReference type="Pfam" id="PF24623">
    <property type="entry name" value="Phage_zn_bind_8"/>
    <property type="match status" value="1"/>
</dbReference>
<evidence type="ECO:0000259" key="1">
    <source>
        <dbReference type="Pfam" id="PF24623"/>
    </source>
</evidence>
<dbReference type="AlphaFoldDB" id="A0A3E0HEF5"/>
<comment type="caution">
    <text evidence="2">The sequence shown here is derived from an EMBL/GenBank/DDBJ whole genome shotgun (WGS) entry which is preliminary data.</text>
</comment>
<dbReference type="OrthoDB" id="3626984at2"/>
<name>A0A3E0HEF5_9PSEU</name>